<organism evidence="1 2">
    <name type="scientific">Candidatus Omnitrophus magneticus</name>
    <dbReference type="NCBI Taxonomy" id="1609969"/>
    <lineage>
        <taxon>Bacteria</taxon>
        <taxon>Pseudomonadati</taxon>
        <taxon>Candidatus Omnitrophota</taxon>
        <taxon>Candidatus Omnitrophus</taxon>
    </lineage>
</organism>
<comment type="caution">
    <text evidence="1">The sequence shown here is derived from an EMBL/GenBank/DDBJ whole genome shotgun (WGS) entry which is preliminary data.</text>
</comment>
<dbReference type="Proteomes" id="UP000033428">
    <property type="component" value="Unassembled WGS sequence"/>
</dbReference>
<protein>
    <submittedName>
        <fullName evidence="1">Uncharacterized protein</fullName>
    </submittedName>
</protein>
<proteinExistence type="predicted"/>
<sequence length="76" mass="9363">MFQLFLSRVLYPMFRLLSRLSHIHSRLKTCCPSGNFHLMLLGFGVFPSRYRSYLLLCKHQRYRTYFLSHNWFRLFL</sequence>
<evidence type="ECO:0000313" key="2">
    <source>
        <dbReference type="Proteomes" id="UP000033428"/>
    </source>
</evidence>
<dbReference type="EMBL" id="JYNY01000617">
    <property type="protein sequence ID" value="KJJ83326.1"/>
    <property type="molecule type" value="Genomic_DNA"/>
</dbReference>
<name>A0A0F0CP85_9BACT</name>
<accession>A0A0F0CP85</accession>
<dbReference type="AlphaFoldDB" id="A0A0F0CP85"/>
<keyword evidence="2" id="KW-1185">Reference proteome</keyword>
<reference evidence="1 2" key="1">
    <citation type="submission" date="2015-02" db="EMBL/GenBank/DDBJ databases">
        <title>Single-cell genomics of uncultivated deep-branching MTB reveals a conserved set of magnetosome genes.</title>
        <authorList>
            <person name="Kolinko S."/>
            <person name="Richter M."/>
            <person name="Glockner F.O."/>
            <person name="Brachmann A."/>
            <person name="Schuler D."/>
        </authorList>
    </citation>
    <scope>NUCLEOTIDE SEQUENCE [LARGE SCALE GENOMIC DNA]</scope>
    <source>
        <strain evidence="1">SKK-01</strain>
    </source>
</reference>
<gene>
    <name evidence="1" type="ORF">OMAG_002800</name>
</gene>
<evidence type="ECO:0000313" key="1">
    <source>
        <dbReference type="EMBL" id="KJJ83326.1"/>
    </source>
</evidence>